<organism evidence="12 13">
    <name type="scientific">Ammoniphilus resinae</name>
    <dbReference type="NCBI Taxonomy" id="861532"/>
    <lineage>
        <taxon>Bacteria</taxon>
        <taxon>Bacillati</taxon>
        <taxon>Bacillota</taxon>
        <taxon>Bacilli</taxon>
        <taxon>Bacillales</taxon>
        <taxon>Paenibacillaceae</taxon>
        <taxon>Aneurinibacillus group</taxon>
        <taxon>Ammoniphilus</taxon>
    </lineage>
</organism>
<dbReference type="PANTHER" id="PTHR42747:SF3">
    <property type="entry name" value="NITRONATE MONOOXYGENASE-RELATED"/>
    <property type="match status" value="1"/>
</dbReference>
<evidence type="ECO:0000256" key="11">
    <source>
        <dbReference type="ARBA" id="ARBA00049401"/>
    </source>
</evidence>
<evidence type="ECO:0000256" key="10">
    <source>
        <dbReference type="ARBA" id="ARBA00031155"/>
    </source>
</evidence>
<evidence type="ECO:0000256" key="3">
    <source>
        <dbReference type="ARBA" id="ARBA00009881"/>
    </source>
</evidence>
<evidence type="ECO:0000256" key="8">
    <source>
        <dbReference type="ARBA" id="ARBA00023002"/>
    </source>
</evidence>
<accession>A0ABS4GRV7</accession>
<dbReference type="Proteomes" id="UP001519343">
    <property type="component" value="Unassembled WGS sequence"/>
</dbReference>
<keyword evidence="6" id="KW-0285">Flavoprotein</keyword>
<comment type="caution">
    <text evidence="12">The sequence shown here is derived from an EMBL/GenBank/DDBJ whole genome shotgun (WGS) entry which is preliminary data.</text>
</comment>
<evidence type="ECO:0000256" key="5">
    <source>
        <dbReference type="ARBA" id="ARBA00022575"/>
    </source>
</evidence>
<dbReference type="EMBL" id="JAGGKT010000009">
    <property type="protein sequence ID" value="MBP1933008.1"/>
    <property type="molecule type" value="Genomic_DNA"/>
</dbReference>
<evidence type="ECO:0000313" key="12">
    <source>
        <dbReference type="EMBL" id="MBP1933008.1"/>
    </source>
</evidence>
<dbReference type="InterPro" id="IPR004136">
    <property type="entry name" value="NMO"/>
</dbReference>
<keyword evidence="9 12" id="KW-0503">Monooxygenase</keyword>
<evidence type="ECO:0000256" key="9">
    <source>
        <dbReference type="ARBA" id="ARBA00023033"/>
    </source>
</evidence>
<dbReference type="PANTHER" id="PTHR42747">
    <property type="entry name" value="NITRONATE MONOOXYGENASE-RELATED"/>
    <property type="match status" value="1"/>
</dbReference>
<keyword evidence="5" id="KW-0216">Detoxification</keyword>
<protein>
    <recommendedName>
        <fullName evidence="4">Probable nitronate monooxygenase</fullName>
    </recommendedName>
    <alternativeName>
        <fullName evidence="10">Propionate 3-nitronate monooxygenase</fullName>
    </alternativeName>
</protein>
<sequence>MTLSTKLTELLGIDFPIIQAGMAGGTTTPSLVSAVCNAGGLGTLGAGYMSPLQMREAIKEIRQHTNRPFAVNLFIPEPIDEQALSKVQRVNQVMKKFRDQLGIVESQITKFTESFEDQLEVVLEEKVPIFSFTFGIPSTEILQALKRNQTIIIGTATTVNEAIELEARGVDAIVGQGSEAGGHRGTFGGEFEDSLIGTMALIPQMVDHVKVPVIASGGIMDGRGLLASLALGAEGVQMGTAFLTCPESGAHAEHKRAILGSNEQSTVLTRSFSGKPARGIKNKFISEMEQHAEIIPSYPVQNALSKDIRSAAGKQNQTDCMSLWAGQGVRLSKSKTAEEIVRDVVNQTIDLLGKIQSRN</sequence>
<comment type="cofactor">
    <cofactor evidence="1">
        <name>FMN</name>
        <dbReference type="ChEBI" id="CHEBI:58210"/>
    </cofactor>
</comment>
<evidence type="ECO:0000256" key="2">
    <source>
        <dbReference type="ARBA" id="ARBA00003535"/>
    </source>
</evidence>
<dbReference type="Pfam" id="PF03060">
    <property type="entry name" value="NMO"/>
    <property type="match status" value="1"/>
</dbReference>
<evidence type="ECO:0000256" key="6">
    <source>
        <dbReference type="ARBA" id="ARBA00022630"/>
    </source>
</evidence>
<gene>
    <name evidence="12" type="ORF">J2Z37_003019</name>
</gene>
<keyword evidence="8 12" id="KW-0560">Oxidoreductase</keyword>
<dbReference type="Gene3D" id="3.20.20.70">
    <property type="entry name" value="Aldolase class I"/>
    <property type="match status" value="1"/>
</dbReference>
<evidence type="ECO:0000256" key="1">
    <source>
        <dbReference type="ARBA" id="ARBA00001917"/>
    </source>
</evidence>
<proteinExistence type="inferred from homology"/>
<dbReference type="InterPro" id="IPR013785">
    <property type="entry name" value="Aldolase_TIM"/>
</dbReference>
<name>A0ABS4GRV7_9BACL</name>
<evidence type="ECO:0000256" key="7">
    <source>
        <dbReference type="ARBA" id="ARBA00022643"/>
    </source>
</evidence>
<comment type="similarity">
    <text evidence="3">Belongs to the nitronate monooxygenase family. NMO class I subfamily.</text>
</comment>
<dbReference type="CDD" id="cd04730">
    <property type="entry name" value="NPD_like"/>
    <property type="match status" value="1"/>
</dbReference>
<evidence type="ECO:0000313" key="13">
    <source>
        <dbReference type="Proteomes" id="UP001519343"/>
    </source>
</evidence>
<keyword evidence="13" id="KW-1185">Reference proteome</keyword>
<reference evidence="12 13" key="1">
    <citation type="submission" date="2021-03" db="EMBL/GenBank/DDBJ databases">
        <title>Genomic Encyclopedia of Type Strains, Phase IV (KMG-IV): sequencing the most valuable type-strain genomes for metagenomic binning, comparative biology and taxonomic classification.</title>
        <authorList>
            <person name="Goeker M."/>
        </authorList>
    </citation>
    <scope>NUCLEOTIDE SEQUENCE [LARGE SCALE GENOMIC DNA]</scope>
    <source>
        <strain evidence="12 13">DSM 24738</strain>
    </source>
</reference>
<comment type="catalytic activity">
    <reaction evidence="11">
        <text>3 propionate 3-nitronate + 3 O2 + H2O = 3 3-oxopropanoate + 2 nitrate + nitrite + H2O2 + 3 H(+)</text>
        <dbReference type="Rhea" id="RHEA:57332"/>
        <dbReference type="ChEBI" id="CHEBI:15377"/>
        <dbReference type="ChEBI" id="CHEBI:15378"/>
        <dbReference type="ChEBI" id="CHEBI:15379"/>
        <dbReference type="ChEBI" id="CHEBI:16240"/>
        <dbReference type="ChEBI" id="CHEBI:16301"/>
        <dbReference type="ChEBI" id="CHEBI:17632"/>
        <dbReference type="ChEBI" id="CHEBI:33190"/>
        <dbReference type="ChEBI" id="CHEBI:136067"/>
    </reaction>
</comment>
<dbReference type="SUPFAM" id="SSF51412">
    <property type="entry name" value="Inosine monophosphate dehydrogenase (IMPDH)"/>
    <property type="match status" value="1"/>
</dbReference>
<evidence type="ECO:0000256" key="4">
    <source>
        <dbReference type="ARBA" id="ARBA00013457"/>
    </source>
</evidence>
<dbReference type="RefSeq" id="WP_209811040.1">
    <property type="nucleotide sequence ID" value="NZ_JAGGKT010000009.1"/>
</dbReference>
<comment type="function">
    <text evidence="2">Nitronate monooxygenase that uses molecular oxygen to catalyze the oxidative denitrification of alkyl nitronates. Acts on propionate 3-nitronate (P3N), the presumed physiological substrate. Probably functions in the detoxification of P3N, a metabolic poison produced by plants and fungi as a defense mechanism.</text>
</comment>
<keyword evidence="7" id="KW-0288">FMN</keyword>
<dbReference type="GO" id="GO:0018580">
    <property type="term" value="F:nitronate monooxygenase activity"/>
    <property type="evidence" value="ECO:0007669"/>
    <property type="project" value="UniProtKB-EC"/>
</dbReference>